<keyword evidence="12" id="KW-1185">Reference proteome</keyword>
<evidence type="ECO:0000256" key="9">
    <source>
        <dbReference type="PIRNR" id="PIRNR015588"/>
    </source>
</evidence>
<dbReference type="EMBL" id="KB008093">
    <property type="protein sequence ID" value="ELR13340.1"/>
    <property type="molecule type" value="Genomic_DNA"/>
</dbReference>
<dbReference type="RefSeq" id="XP_004335353.1">
    <property type="nucleotide sequence ID" value="XM_004335305.1"/>
</dbReference>
<dbReference type="GO" id="GO:0016482">
    <property type="term" value="P:cytosolic transport"/>
    <property type="evidence" value="ECO:0007669"/>
    <property type="project" value="UniProtKB-ARBA"/>
</dbReference>
<dbReference type="Proteomes" id="UP000011083">
    <property type="component" value="Unassembled WGS sequence"/>
</dbReference>
<keyword evidence="8" id="KW-0968">Cytoplasmic vesicle</keyword>
<comment type="subcellular location">
    <subcellularLocation>
        <location evidence="2">Cytoplasmic vesicle</location>
        <location evidence="2">Clathrin-coated vesicle membrane</location>
    </subcellularLocation>
    <subcellularLocation>
        <location evidence="1">Golgi apparatus</location>
    </subcellularLocation>
</comment>
<dbReference type="PIRSF" id="PIRSF015588">
    <property type="entry name" value="AP_complex_sigma"/>
    <property type="match status" value="1"/>
</dbReference>
<dbReference type="OrthoDB" id="371463at2759"/>
<dbReference type="Gene3D" id="3.30.450.60">
    <property type="match status" value="1"/>
</dbReference>
<evidence type="ECO:0000313" key="11">
    <source>
        <dbReference type="EMBL" id="ELR13340.1"/>
    </source>
</evidence>
<dbReference type="InterPro" id="IPR022775">
    <property type="entry name" value="AP_mu_sigma_su"/>
</dbReference>
<evidence type="ECO:0000256" key="6">
    <source>
        <dbReference type="ARBA" id="ARBA00023034"/>
    </source>
</evidence>
<evidence type="ECO:0000256" key="1">
    <source>
        <dbReference type="ARBA" id="ARBA00004555"/>
    </source>
</evidence>
<sequence>MNAQGKTRLDKWFTPHGSKERRRVKREMETTILRRGRNTSNFIQWKEFTVIYRRYASLFFVFCVDTADNELIVLEAIHLLVRAMDKYFGNVCELDLIFNFDKAYQILDEVLMAGELQETSLNKITHIVHEQDLLENPQMNNSEFSIF</sequence>
<dbReference type="FunFam" id="3.30.450.60:FF:000007">
    <property type="entry name" value="AP complex subunit sigma"/>
    <property type="match status" value="1"/>
</dbReference>
<evidence type="ECO:0000256" key="5">
    <source>
        <dbReference type="ARBA" id="ARBA00022927"/>
    </source>
</evidence>
<evidence type="ECO:0000256" key="3">
    <source>
        <dbReference type="ARBA" id="ARBA00006972"/>
    </source>
</evidence>
<dbReference type="InterPro" id="IPR011012">
    <property type="entry name" value="Longin-like_dom_sf"/>
</dbReference>
<reference evidence="11 12" key="1">
    <citation type="journal article" date="2013" name="Genome Biol.">
        <title>Genome of Acanthamoeba castellanii highlights extensive lateral gene transfer and early evolution of tyrosine kinase signaling.</title>
        <authorList>
            <person name="Clarke M."/>
            <person name="Lohan A.J."/>
            <person name="Liu B."/>
            <person name="Lagkouvardos I."/>
            <person name="Roy S."/>
            <person name="Zafar N."/>
            <person name="Bertelli C."/>
            <person name="Schilde C."/>
            <person name="Kianianmomeni A."/>
            <person name="Burglin T.R."/>
            <person name="Frech C."/>
            <person name="Turcotte B."/>
            <person name="Kopec K.O."/>
            <person name="Synnott J.M."/>
            <person name="Choo C."/>
            <person name="Paponov I."/>
            <person name="Finkler A."/>
            <person name="Soon Heng Tan C."/>
            <person name="Hutchins A.P."/>
            <person name="Weinmeier T."/>
            <person name="Rattei T."/>
            <person name="Chu J.S."/>
            <person name="Gimenez G."/>
            <person name="Irimia M."/>
            <person name="Rigden D.J."/>
            <person name="Fitzpatrick D.A."/>
            <person name="Lorenzo-Morales J."/>
            <person name="Bateman A."/>
            <person name="Chiu C.H."/>
            <person name="Tang P."/>
            <person name="Hegemann P."/>
            <person name="Fromm H."/>
            <person name="Raoult D."/>
            <person name="Greub G."/>
            <person name="Miranda-Saavedra D."/>
            <person name="Chen N."/>
            <person name="Nash P."/>
            <person name="Ginger M.L."/>
            <person name="Horn M."/>
            <person name="Schaap P."/>
            <person name="Caler L."/>
            <person name="Loftus B."/>
        </authorList>
    </citation>
    <scope>NUCLEOTIDE SEQUENCE [LARGE SCALE GENOMIC DNA]</scope>
    <source>
        <strain evidence="11 12">Neff</strain>
    </source>
</reference>
<keyword evidence="5 9" id="KW-0653">Protein transport</keyword>
<evidence type="ECO:0000256" key="2">
    <source>
        <dbReference type="ARBA" id="ARBA00004640"/>
    </source>
</evidence>
<dbReference type="AlphaFoldDB" id="L8GJT6"/>
<dbReference type="SUPFAM" id="SSF64356">
    <property type="entry name" value="SNARE-like"/>
    <property type="match status" value="1"/>
</dbReference>
<gene>
    <name evidence="11" type="ORF">ACA1_239570</name>
</gene>
<proteinExistence type="inferred from homology"/>
<evidence type="ECO:0000256" key="7">
    <source>
        <dbReference type="ARBA" id="ARBA00023136"/>
    </source>
</evidence>
<feature type="domain" description="AP complex mu/sigma subunit" evidence="10">
    <location>
        <begin position="1"/>
        <end position="133"/>
    </location>
</feature>
<dbReference type="STRING" id="1257118.L8GJT6"/>
<keyword evidence="7 9" id="KW-0472">Membrane</keyword>
<protein>
    <recommendedName>
        <fullName evidence="9">AP complex subunit sigma</fullName>
    </recommendedName>
</protein>
<evidence type="ECO:0000259" key="10">
    <source>
        <dbReference type="Pfam" id="PF01217"/>
    </source>
</evidence>
<dbReference type="GO" id="GO:0006886">
    <property type="term" value="P:intracellular protein transport"/>
    <property type="evidence" value="ECO:0007669"/>
    <property type="project" value="UniProtKB-UniRule"/>
</dbReference>
<dbReference type="KEGG" id="acan:ACA1_239570"/>
<dbReference type="PANTHER" id="PTHR11753">
    <property type="entry name" value="ADAPTOR COMPLEXES SMALL SUBUNIT FAMILY"/>
    <property type="match status" value="1"/>
</dbReference>
<dbReference type="VEuPathDB" id="AmoebaDB:ACA1_239570"/>
<comment type="similarity">
    <text evidence="3 9">Belongs to the adaptor complexes small subunit family.</text>
</comment>
<keyword evidence="6" id="KW-0333">Golgi apparatus</keyword>
<keyword evidence="4 9" id="KW-0813">Transport</keyword>
<dbReference type="OMA" id="IATHDRF"/>
<evidence type="ECO:0000256" key="4">
    <source>
        <dbReference type="ARBA" id="ARBA00022448"/>
    </source>
</evidence>
<dbReference type="InterPro" id="IPR016635">
    <property type="entry name" value="AP_complex_ssu"/>
</dbReference>
<dbReference type="GO" id="GO:0005829">
    <property type="term" value="C:cytosol"/>
    <property type="evidence" value="ECO:0007669"/>
    <property type="project" value="GOC"/>
</dbReference>
<evidence type="ECO:0000256" key="8">
    <source>
        <dbReference type="ARBA" id="ARBA00023329"/>
    </source>
</evidence>
<accession>L8GJT6</accession>
<evidence type="ECO:0000313" key="12">
    <source>
        <dbReference type="Proteomes" id="UP000011083"/>
    </source>
</evidence>
<organism evidence="11 12">
    <name type="scientific">Acanthamoeba castellanii (strain ATCC 30010 / Neff)</name>
    <dbReference type="NCBI Taxonomy" id="1257118"/>
    <lineage>
        <taxon>Eukaryota</taxon>
        <taxon>Amoebozoa</taxon>
        <taxon>Discosea</taxon>
        <taxon>Longamoebia</taxon>
        <taxon>Centramoebida</taxon>
        <taxon>Acanthamoebidae</taxon>
        <taxon>Acanthamoeba</taxon>
    </lineage>
</organism>
<dbReference type="GO" id="GO:0030121">
    <property type="term" value="C:AP-1 adaptor complex"/>
    <property type="evidence" value="ECO:0007669"/>
    <property type="project" value="UniProtKB-ARBA"/>
</dbReference>
<dbReference type="Pfam" id="PF01217">
    <property type="entry name" value="Clat_adaptor_s"/>
    <property type="match status" value="1"/>
</dbReference>
<dbReference type="GeneID" id="14914023"/>
<dbReference type="GO" id="GO:0016192">
    <property type="term" value="P:vesicle-mediated transport"/>
    <property type="evidence" value="ECO:0007669"/>
    <property type="project" value="UniProtKB-ARBA"/>
</dbReference>
<name>L8GJT6_ACACF</name>